<organism evidence="1">
    <name type="scientific">Cupriavidus taiwanensis</name>
    <dbReference type="NCBI Taxonomy" id="164546"/>
    <lineage>
        <taxon>Bacteria</taxon>
        <taxon>Pseudomonadati</taxon>
        <taxon>Pseudomonadota</taxon>
        <taxon>Betaproteobacteria</taxon>
        <taxon>Burkholderiales</taxon>
        <taxon>Burkholderiaceae</taxon>
        <taxon>Cupriavidus</taxon>
    </lineage>
</organism>
<sequence>MANHRAGPSLPDKRSLVRRPIDAQRRCLRAGAIAACATLQNFTLWKKVLDRKNPGLRSTTTFLMMEDSVSHHEIISAR</sequence>
<comment type="caution">
    <text evidence="1">The sequence shown here is derived from an EMBL/GenBank/DDBJ whole genome shotgun (WGS) entry which is preliminary data.</text>
</comment>
<proteinExistence type="predicted"/>
<dbReference type="AlphaFoldDB" id="A0A375DYF1"/>
<accession>A0A375DYF1</accession>
<protein>
    <submittedName>
        <fullName evidence="1">Uncharacterized protein</fullName>
    </submittedName>
</protein>
<dbReference type="EMBL" id="OFTH01000015">
    <property type="protein sequence ID" value="SOZ56438.1"/>
    <property type="molecule type" value="Genomic_DNA"/>
</dbReference>
<evidence type="ECO:0000313" key="1">
    <source>
        <dbReference type="EMBL" id="SOZ56438.1"/>
    </source>
</evidence>
<dbReference type="Proteomes" id="UP000256952">
    <property type="component" value="Chromosome CBM2613_a"/>
</dbReference>
<gene>
    <name evidence="1" type="ORF">CBM2613_A220157</name>
</gene>
<name>A0A375DYF1_9BURK</name>
<reference evidence="1" key="1">
    <citation type="submission" date="2018-01" db="EMBL/GenBank/DDBJ databases">
        <authorList>
            <person name="Clerissi C."/>
        </authorList>
    </citation>
    <scope>NUCLEOTIDE SEQUENCE</scope>
    <source>
        <strain evidence="1">Cupriavidus taiwanensis STM 8556</strain>
    </source>
</reference>